<reference evidence="1" key="1">
    <citation type="submission" date="2021-01" db="EMBL/GenBank/DDBJ databases">
        <authorList>
            <consortium name="Genoscope - CEA"/>
            <person name="William W."/>
        </authorList>
    </citation>
    <scope>NUCLEOTIDE SEQUENCE</scope>
</reference>
<keyword evidence="2" id="KW-1185">Reference proteome</keyword>
<dbReference type="EMBL" id="CAJJDP010000068">
    <property type="protein sequence ID" value="CAD8177425.1"/>
    <property type="molecule type" value="Genomic_DNA"/>
</dbReference>
<gene>
    <name evidence="1" type="ORF">POCTA_138.1.T0690015</name>
</gene>
<evidence type="ECO:0000313" key="2">
    <source>
        <dbReference type="Proteomes" id="UP000683925"/>
    </source>
</evidence>
<organism evidence="1 2">
    <name type="scientific">Paramecium octaurelia</name>
    <dbReference type="NCBI Taxonomy" id="43137"/>
    <lineage>
        <taxon>Eukaryota</taxon>
        <taxon>Sar</taxon>
        <taxon>Alveolata</taxon>
        <taxon>Ciliophora</taxon>
        <taxon>Intramacronucleata</taxon>
        <taxon>Oligohymenophorea</taxon>
        <taxon>Peniculida</taxon>
        <taxon>Parameciidae</taxon>
        <taxon>Paramecium</taxon>
    </lineage>
</organism>
<protein>
    <submittedName>
        <fullName evidence="1">Uncharacterized protein</fullName>
    </submittedName>
</protein>
<dbReference type="AlphaFoldDB" id="A0A8S1VMG7"/>
<name>A0A8S1VMG7_PAROT</name>
<proteinExistence type="predicted"/>
<comment type="caution">
    <text evidence="1">The sequence shown here is derived from an EMBL/GenBank/DDBJ whole genome shotgun (WGS) entry which is preliminary data.</text>
</comment>
<dbReference type="Proteomes" id="UP000683925">
    <property type="component" value="Unassembled WGS sequence"/>
</dbReference>
<accession>A0A8S1VMG7</accession>
<evidence type="ECO:0000313" key="1">
    <source>
        <dbReference type="EMBL" id="CAD8177425.1"/>
    </source>
</evidence>
<sequence length="274" mass="32045">MRILIQKEDPQKTPSLKIQCNKHGKEIIMFNLNPQKTELSILACVECIQSNDPIKYGQVDTPKKQGDFSRQMVSLDVVCNKCYLGMQAMKLHSQLKFCYRQLLYKLRNFIKEQYNFQYKKPTGEWKKGIKDQTMRHKQSIRKGIARLPGNYNPYVEYRVPINSTTLASYAAKILCIRKGIQILKSFAQQQCLLKNCINSDGYRNIYEYQSQYLQYSQYQGGDVDIILREQTCESNRQLLLKLNEIQHVFCQTSSQEAKSNKNLGNTIQEYFQES</sequence>